<sequence>MRSTVNTGILTPVEKLSISPDGTSVRVLGLIEKYPNGLIYILGISGGKQELNMNDNHINLINMGTYMIIGEMLRNKLCVRIIKEVTFKKYSLDYYLKVMPGLLHIGQK</sequence>
<organism evidence="1 2">
    <name type="scientific">Stentor coeruleus</name>
    <dbReference type="NCBI Taxonomy" id="5963"/>
    <lineage>
        <taxon>Eukaryota</taxon>
        <taxon>Sar</taxon>
        <taxon>Alveolata</taxon>
        <taxon>Ciliophora</taxon>
        <taxon>Postciliodesmatophora</taxon>
        <taxon>Heterotrichea</taxon>
        <taxon>Heterotrichida</taxon>
        <taxon>Stentoridae</taxon>
        <taxon>Stentor</taxon>
    </lineage>
</organism>
<reference evidence="1 2" key="1">
    <citation type="submission" date="2016-11" db="EMBL/GenBank/DDBJ databases">
        <title>The macronuclear genome of Stentor coeruleus: a giant cell with tiny introns.</title>
        <authorList>
            <person name="Slabodnick M."/>
            <person name="Ruby J.G."/>
            <person name="Reiff S.B."/>
            <person name="Swart E.C."/>
            <person name="Gosai S."/>
            <person name="Prabakaran S."/>
            <person name="Witkowska E."/>
            <person name="Larue G.E."/>
            <person name="Fisher S."/>
            <person name="Freeman R.M."/>
            <person name="Gunawardena J."/>
            <person name="Chu W."/>
            <person name="Stover N.A."/>
            <person name="Gregory B.D."/>
            <person name="Nowacki M."/>
            <person name="Derisi J."/>
            <person name="Roy S.W."/>
            <person name="Marshall W.F."/>
            <person name="Sood P."/>
        </authorList>
    </citation>
    <scope>NUCLEOTIDE SEQUENCE [LARGE SCALE GENOMIC DNA]</scope>
    <source>
        <strain evidence="1">WM001</strain>
    </source>
</reference>
<evidence type="ECO:0000313" key="2">
    <source>
        <dbReference type="Proteomes" id="UP000187209"/>
    </source>
</evidence>
<dbReference type="AlphaFoldDB" id="A0A1R2B556"/>
<evidence type="ECO:0000313" key="1">
    <source>
        <dbReference type="EMBL" id="OMJ71760.1"/>
    </source>
</evidence>
<accession>A0A1R2B556</accession>
<comment type="caution">
    <text evidence="1">The sequence shown here is derived from an EMBL/GenBank/DDBJ whole genome shotgun (WGS) entry which is preliminary data.</text>
</comment>
<dbReference type="Proteomes" id="UP000187209">
    <property type="component" value="Unassembled WGS sequence"/>
</dbReference>
<keyword evidence="2" id="KW-1185">Reference proteome</keyword>
<name>A0A1R2B556_9CILI</name>
<protein>
    <submittedName>
        <fullName evidence="1">Uncharacterized protein</fullName>
    </submittedName>
</protein>
<proteinExistence type="predicted"/>
<dbReference type="EMBL" id="MPUH01000958">
    <property type="protein sequence ID" value="OMJ71760.1"/>
    <property type="molecule type" value="Genomic_DNA"/>
</dbReference>
<gene>
    <name evidence="1" type="ORF">SteCoe_29931</name>
</gene>